<reference evidence="3 4" key="1">
    <citation type="submission" date="2019-06" db="EMBL/GenBank/DDBJ databases">
        <authorList>
            <person name="Rodrigo-Torres L."/>
            <person name="Arahal R. D."/>
            <person name="Lucena T."/>
        </authorList>
    </citation>
    <scope>NUCLEOTIDE SEQUENCE [LARGE SCALE GENOMIC DNA]</scope>
    <source>
        <strain evidence="3 4">SB0023/3</strain>
    </source>
</reference>
<feature type="region of interest" description="Disordered" evidence="1">
    <location>
        <begin position="122"/>
        <end position="159"/>
    </location>
</feature>
<dbReference type="Pfam" id="PF00696">
    <property type="entry name" value="AA_kinase"/>
    <property type="match status" value="1"/>
</dbReference>
<dbReference type="SUPFAM" id="SSF53633">
    <property type="entry name" value="Carbamate kinase-like"/>
    <property type="match status" value="1"/>
</dbReference>
<proteinExistence type="predicted"/>
<feature type="compositionally biased region" description="Basic and acidic residues" evidence="1">
    <location>
        <begin position="122"/>
        <end position="134"/>
    </location>
</feature>
<dbReference type="Gene3D" id="3.40.1160.10">
    <property type="entry name" value="Acetylglutamate kinase-like"/>
    <property type="match status" value="1"/>
</dbReference>
<evidence type="ECO:0000256" key="1">
    <source>
        <dbReference type="SAM" id="MobiDB-lite"/>
    </source>
</evidence>
<gene>
    <name evidence="3" type="ORF">MET9862_05030</name>
</gene>
<dbReference type="RefSeq" id="WP_244612900.1">
    <property type="nucleotide sequence ID" value="NZ_CABFPH010000122.1"/>
</dbReference>
<evidence type="ECO:0000313" key="4">
    <source>
        <dbReference type="Proteomes" id="UP000410984"/>
    </source>
</evidence>
<sequence>MSAAPIVVKLGGSLLADPARLRAWLAQLAAGALGPCLIVPGGGPFADAVRTAQAALGFDDALAHRLALDAMGRMAEVFCALEPKLGIVSALPVPASAPLPVDSRVPSPVRERDWVRVEKCQERAPHEPPHRRDLSGAFSTLTPTLSRTGEGARRGSGEVPRAHVWDPCALRSGHRDIPESWAVTSDSLALWLALETGAPACRLVKSAPAPRGSGPQDWARLGLVDAAFPAFAARYPGEIRIEGPADGRVAA</sequence>
<dbReference type="InterPro" id="IPR036393">
    <property type="entry name" value="AceGlu_kinase-like_sf"/>
</dbReference>
<keyword evidence="4" id="KW-1185">Reference proteome</keyword>
<evidence type="ECO:0000259" key="2">
    <source>
        <dbReference type="Pfam" id="PF00696"/>
    </source>
</evidence>
<feature type="domain" description="Aspartate/glutamate/uridylate kinase" evidence="2">
    <location>
        <begin position="6"/>
        <end position="205"/>
    </location>
</feature>
<dbReference type="InterPro" id="IPR001048">
    <property type="entry name" value="Asp/Glu/Uridylate_kinase"/>
</dbReference>
<dbReference type="AlphaFoldDB" id="A0A509EJR0"/>
<feature type="compositionally biased region" description="Basic and acidic residues" evidence="1">
    <location>
        <begin position="150"/>
        <end position="159"/>
    </location>
</feature>
<dbReference type="EMBL" id="CABFPH010000122">
    <property type="protein sequence ID" value="VUD74401.1"/>
    <property type="molecule type" value="Genomic_DNA"/>
</dbReference>
<dbReference type="Proteomes" id="UP000410984">
    <property type="component" value="Unassembled WGS sequence"/>
</dbReference>
<evidence type="ECO:0000313" key="3">
    <source>
        <dbReference type="EMBL" id="VUD74401.1"/>
    </source>
</evidence>
<organism evidence="3 4">
    <name type="scientific">Methylobacterium symbioticum</name>
    <dbReference type="NCBI Taxonomy" id="2584084"/>
    <lineage>
        <taxon>Bacteria</taxon>
        <taxon>Pseudomonadati</taxon>
        <taxon>Pseudomonadota</taxon>
        <taxon>Alphaproteobacteria</taxon>
        <taxon>Hyphomicrobiales</taxon>
        <taxon>Methylobacteriaceae</taxon>
        <taxon>Methylobacterium</taxon>
    </lineage>
</organism>
<protein>
    <recommendedName>
        <fullName evidence="2">Aspartate/glutamate/uridylate kinase domain-containing protein</fullName>
    </recommendedName>
</protein>
<feature type="compositionally biased region" description="Polar residues" evidence="1">
    <location>
        <begin position="137"/>
        <end position="147"/>
    </location>
</feature>
<name>A0A509EJR0_9HYPH</name>
<accession>A0A509EJR0</accession>